<organism evidence="1 2">
    <name type="scientific">Brachionus plicatilis</name>
    <name type="common">Marine rotifer</name>
    <name type="synonym">Brachionus muelleri</name>
    <dbReference type="NCBI Taxonomy" id="10195"/>
    <lineage>
        <taxon>Eukaryota</taxon>
        <taxon>Metazoa</taxon>
        <taxon>Spiralia</taxon>
        <taxon>Gnathifera</taxon>
        <taxon>Rotifera</taxon>
        <taxon>Eurotatoria</taxon>
        <taxon>Monogononta</taxon>
        <taxon>Pseudotrocha</taxon>
        <taxon>Ploima</taxon>
        <taxon>Brachionidae</taxon>
        <taxon>Brachionus</taxon>
    </lineage>
</organism>
<dbReference type="AlphaFoldDB" id="A0A3M7RV01"/>
<gene>
    <name evidence="1" type="ORF">BpHYR1_008742</name>
</gene>
<accession>A0A3M7RV01</accession>
<keyword evidence="2" id="KW-1185">Reference proteome</keyword>
<comment type="caution">
    <text evidence="1">The sequence shown here is derived from an EMBL/GenBank/DDBJ whole genome shotgun (WGS) entry which is preliminary data.</text>
</comment>
<dbReference type="EMBL" id="REGN01002548">
    <property type="protein sequence ID" value="RNA27393.1"/>
    <property type="molecule type" value="Genomic_DNA"/>
</dbReference>
<protein>
    <submittedName>
        <fullName evidence="1">Uncharacterized protein</fullName>
    </submittedName>
</protein>
<evidence type="ECO:0000313" key="2">
    <source>
        <dbReference type="Proteomes" id="UP000276133"/>
    </source>
</evidence>
<sequence>MTATKCNILCWTSKKDATKKGRIFVQFVFEFHNTNCLRSLRRFAGLYHPLTVALLYIIYEIHFITFGADRYQDMIFFILKIKTNLYKNFI</sequence>
<name>A0A3M7RV01_BRAPC</name>
<proteinExistence type="predicted"/>
<reference evidence="1 2" key="1">
    <citation type="journal article" date="2018" name="Sci. Rep.">
        <title>Genomic signatures of local adaptation to the degree of environmental predictability in rotifers.</title>
        <authorList>
            <person name="Franch-Gras L."/>
            <person name="Hahn C."/>
            <person name="Garcia-Roger E.M."/>
            <person name="Carmona M.J."/>
            <person name="Serra M."/>
            <person name="Gomez A."/>
        </authorList>
    </citation>
    <scope>NUCLEOTIDE SEQUENCE [LARGE SCALE GENOMIC DNA]</scope>
    <source>
        <strain evidence="1">HYR1</strain>
    </source>
</reference>
<dbReference type="Proteomes" id="UP000276133">
    <property type="component" value="Unassembled WGS sequence"/>
</dbReference>
<evidence type="ECO:0000313" key="1">
    <source>
        <dbReference type="EMBL" id="RNA27393.1"/>
    </source>
</evidence>